<dbReference type="AlphaFoldDB" id="A0AAD6RRJ1"/>
<accession>A0AAD6RRJ1</accession>
<sequence>MRKMVEAKEDDVLNKHKESTGLSPQKSTTRLSDVNSMNRIKAITTGSQCAICQSLLSFLPLEDGWDYKDRGRKSQSPEGGIGFDSALLAASPWTACTGCGSSLSSGCL</sequence>
<feature type="region of interest" description="Disordered" evidence="1">
    <location>
        <begin position="1"/>
        <end position="33"/>
    </location>
</feature>
<evidence type="ECO:0000313" key="3">
    <source>
        <dbReference type="Proteomes" id="UP001164929"/>
    </source>
</evidence>
<organism evidence="2 3">
    <name type="scientific">Populus alba x Populus x berolinensis</name>
    <dbReference type="NCBI Taxonomy" id="444605"/>
    <lineage>
        <taxon>Eukaryota</taxon>
        <taxon>Viridiplantae</taxon>
        <taxon>Streptophyta</taxon>
        <taxon>Embryophyta</taxon>
        <taxon>Tracheophyta</taxon>
        <taxon>Spermatophyta</taxon>
        <taxon>Magnoliopsida</taxon>
        <taxon>eudicotyledons</taxon>
        <taxon>Gunneridae</taxon>
        <taxon>Pentapetalae</taxon>
        <taxon>rosids</taxon>
        <taxon>fabids</taxon>
        <taxon>Malpighiales</taxon>
        <taxon>Salicaceae</taxon>
        <taxon>Saliceae</taxon>
        <taxon>Populus</taxon>
    </lineage>
</organism>
<dbReference type="EMBL" id="JAQIZT010000001">
    <property type="protein sequence ID" value="KAJ7013801.1"/>
    <property type="molecule type" value="Genomic_DNA"/>
</dbReference>
<gene>
    <name evidence="2" type="ORF">NC653_003441</name>
</gene>
<comment type="caution">
    <text evidence="2">The sequence shown here is derived from an EMBL/GenBank/DDBJ whole genome shotgun (WGS) entry which is preliminary data.</text>
</comment>
<reference evidence="2 3" key="1">
    <citation type="journal article" date="2023" name="Mol. Ecol. Resour.">
        <title>Chromosome-level genome assembly of a triploid poplar Populus alba 'Berolinensis'.</title>
        <authorList>
            <person name="Chen S."/>
            <person name="Yu Y."/>
            <person name="Wang X."/>
            <person name="Wang S."/>
            <person name="Zhang T."/>
            <person name="Zhou Y."/>
            <person name="He R."/>
            <person name="Meng N."/>
            <person name="Wang Y."/>
            <person name="Liu W."/>
            <person name="Liu Z."/>
            <person name="Liu J."/>
            <person name="Guo Q."/>
            <person name="Huang H."/>
            <person name="Sederoff R.R."/>
            <person name="Wang G."/>
            <person name="Qu G."/>
            <person name="Chen S."/>
        </authorList>
    </citation>
    <scope>NUCLEOTIDE SEQUENCE [LARGE SCALE GENOMIC DNA]</scope>
    <source>
        <strain evidence="2">SC-2020</strain>
    </source>
</reference>
<feature type="compositionally biased region" description="Polar residues" evidence="1">
    <location>
        <begin position="20"/>
        <end position="33"/>
    </location>
</feature>
<protein>
    <submittedName>
        <fullName evidence="2">Uncharacterized protein</fullName>
    </submittedName>
</protein>
<feature type="compositionally biased region" description="Basic and acidic residues" evidence="1">
    <location>
        <begin position="1"/>
        <end position="19"/>
    </location>
</feature>
<proteinExistence type="predicted"/>
<keyword evidence="3" id="KW-1185">Reference proteome</keyword>
<dbReference type="Proteomes" id="UP001164929">
    <property type="component" value="Chromosome 1"/>
</dbReference>
<evidence type="ECO:0000256" key="1">
    <source>
        <dbReference type="SAM" id="MobiDB-lite"/>
    </source>
</evidence>
<name>A0AAD6RRJ1_9ROSI</name>
<evidence type="ECO:0000313" key="2">
    <source>
        <dbReference type="EMBL" id="KAJ7013801.1"/>
    </source>
</evidence>